<feature type="region of interest" description="Disordered" evidence="1">
    <location>
        <begin position="312"/>
        <end position="362"/>
    </location>
</feature>
<protein>
    <submittedName>
        <fullName evidence="2">Uncharacterized protein</fullName>
    </submittedName>
</protein>
<evidence type="ECO:0000256" key="1">
    <source>
        <dbReference type="SAM" id="MobiDB-lite"/>
    </source>
</evidence>
<feature type="compositionally biased region" description="Low complexity" evidence="1">
    <location>
        <begin position="44"/>
        <end position="60"/>
    </location>
</feature>
<evidence type="ECO:0000313" key="2">
    <source>
        <dbReference type="EMBL" id="CEH18789.1"/>
    </source>
</evidence>
<accession>A0A0P1BQP9</accession>
<proteinExistence type="predicted"/>
<feature type="compositionally biased region" description="Basic and acidic residues" evidence="1">
    <location>
        <begin position="326"/>
        <end position="338"/>
    </location>
</feature>
<dbReference type="EMBL" id="CCYA01000276">
    <property type="protein sequence ID" value="CEH18789.1"/>
    <property type="molecule type" value="Genomic_DNA"/>
</dbReference>
<sequence length="446" mass="46785">MSLAAPHKRGAVRGLGRAARDGVPPWPGGASSARSARRAPPPSSRAFSSSSGASSSQASQRGASQFLNRRFLGILRHVVLPVLKGAYLPFTGAASSSAAAPNCAHLARTPFNPTVHGAVGARFFGASVRARVRPSPTVSALKPSLTHGPGLQTARNFSSGGGGGRLFGDVFTNAPLAFRAAVDELDDDLSLFGKAAKGKGKAPTISAATARRGTRRSSPAARTKHAAQASARISAKYAAEQGAAIQDVLQRLLKREGLDPDWVICADDVAAHGRAFDVSFDGWRAEDVRRMLLAEFGVRRGGELSRFLFEQKQTADQAPENASHAGLDDLHSPPRSTEDFDTESQLSPNSEAISLSPSPSDAHDIAQDVAEFGVASQVSFQDHADAHSDRWDMPSRSMTTEHAMANGLGLDLVMPTLSFERENGPASFVGSISLSRASASSDLSTG</sequence>
<dbReference type="AlphaFoldDB" id="A0A0P1BQP9"/>
<dbReference type="Proteomes" id="UP000054845">
    <property type="component" value="Unassembled WGS sequence"/>
</dbReference>
<dbReference type="OrthoDB" id="10391593at2759"/>
<feature type="compositionally biased region" description="Basic residues" evidence="1">
    <location>
        <begin position="1"/>
        <end position="11"/>
    </location>
</feature>
<reference evidence="2 3" key="1">
    <citation type="submission" date="2014-09" db="EMBL/GenBank/DDBJ databases">
        <authorList>
            <person name="Magalhaes I.L.F."/>
            <person name="Oliveira U."/>
            <person name="Santos F.R."/>
            <person name="Vidigal T.H.D.A."/>
            <person name="Brescovit A.D."/>
            <person name="Santos A.J."/>
        </authorList>
    </citation>
    <scope>NUCLEOTIDE SEQUENCE [LARGE SCALE GENOMIC DNA]</scope>
</reference>
<feature type="compositionally biased region" description="Polar residues" evidence="1">
    <location>
        <begin position="343"/>
        <end position="359"/>
    </location>
</feature>
<dbReference type="STRING" id="401625.A0A0P1BQP9"/>
<organism evidence="2 3">
    <name type="scientific">Ceraceosorus bombacis</name>
    <dbReference type="NCBI Taxonomy" id="401625"/>
    <lineage>
        <taxon>Eukaryota</taxon>
        <taxon>Fungi</taxon>
        <taxon>Dikarya</taxon>
        <taxon>Basidiomycota</taxon>
        <taxon>Ustilaginomycotina</taxon>
        <taxon>Exobasidiomycetes</taxon>
        <taxon>Ceraceosorales</taxon>
        <taxon>Ceraceosoraceae</taxon>
        <taxon>Ceraceosorus</taxon>
    </lineage>
</organism>
<keyword evidence="3" id="KW-1185">Reference proteome</keyword>
<evidence type="ECO:0000313" key="3">
    <source>
        <dbReference type="Proteomes" id="UP000054845"/>
    </source>
</evidence>
<feature type="region of interest" description="Disordered" evidence="1">
    <location>
        <begin position="1"/>
        <end position="60"/>
    </location>
</feature>
<name>A0A0P1BQP9_9BASI</name>